<evidence type="ECO:0000313" key="2">
    <source>
        <dbReference type="EMBL" id="KAJ1143676.1"/>
    </source>
</evidence>
<proteinExistence type="predicted"/>
<gene>
    <name evidence="2" type="ORF">NDU88_009981</name>
</gene>
<dbReference type="InterPro" id="IPR004244">
    <property type="entry name" value="Transposase_22"/>
</dbReference>
<dbReference type="Gene3D" id="3.30.70.1820">
    <property type="entry name" value="L1 transposable element, RRM domain"/>
    <property type="match status" value="1"/>
</dbReference>
<accession>A0AAV7QT40</accession>
<name>A0AAV7QT40_PLEWA</name>
<sequence>MYTLKSSVAILEAKTHKLEAKVEDAEGRARRCNRRIVGFPEGVEGANVEAFLEDWIHKTLPEAPLSAVFVVERAHRALTVLLPPGAPHEHCRSSTYGYSVCEGWTIGMSGVSECCLDLNQAIEWERRSPPTSGL</sequence>
<evidence type="ECO:0000313" key="3">
    <source>
        <dbReference type="Proteomes" id="UP001066276"/>
    </source>
</evidence>
<dbReference type="AlphaFoldDB" id="A0AAV7QT40"/>
<keyword evidence="1" id="KW-0175">Coiled coil</keyword>
<comment type="caution">
    <text evidence="2">The sequence shown here is derived from an EMBL/GenBank/DDBJ whole genome shotgun (WGS) entry which is preliminary data.</text>
</comment>
<feature type="coiled-coil region" evidence="1">
    <location>
        <begin position="8"/>
        <end position="35"/>
    </location>
</feature>
<reference evidence="2" key="1">
    <citation type="journal article" date="2022" name="bioRxiv">
        <title>Sequencing and chromosome-scale assembly of the giantPleurodeles waltlgenome.</title>
        <authorList>
            <person name="Brown T."/>
            <person name="Elewa A."/>
            <person name="Iarovenko S."/>
            <person name="Subramanian E."/>
            <person name="Araus A.J."/>
            <person name="Petzold A."/>
            <person name="Susuki M."/>
            <person name="Suzuki K.-i.T."/>
            <person name="Hayashi T."/>
            <person name="Toyoda A."/>
            <person name="Oliveira C."/>
            <person name="Osipova E."/>
            <person name="Leigh N.D."/>
            <person name="Simon A."/>
            <person name="Yun M.H."/>
        </authorList>
    </citation>
    <scope>NUCLEOTIDE SEQUENCE</scope>
    <source>
        <strain evidence="2">20211129_DDA</strain>
        <tissue evidence="2">Liver</tissue>
    </source>
</reference>
<protein>
    <submittedName>
        <fullName evidence="2">Uncharacterized protein</fullName>
    </submittedName>
</protein>
<evidence type="ECO:0000256" key="1">
    <source>
        <dbReference type="SAM" id="Coils"/>
    </source>
</evidence>
<dbReference type="EMBL" id="JANPWB010000010">
    <property type="protein sequence ID" value="KAJ1143676.1"/>
    <property type="molecule type" value="Genomic_DNA"/>
</dbReference>
<dbReference type="PANTHER" id="PTHR11505">
    <property type="entry name" value="L1 TRANSPOSABLE ELEMENT-RELATED"/>
    <property type="match status" value="1"/>
</dbReference>
<keyword evidence="3" id="KW-1185">Reference proteome</keyword>
<organism evidence="2 3">
    <name type="scientific">Pleurodeles waltl</name>
    <name type="common">Iberian ribbed newt</name>
    <dbReference type="NCBI Taxonomy" id="8319"/>
    <lineage>
        <taxon>Eukaryota</taxon>
        <taxon>Metazoa</taxon>
        <taxon>Chordata</taxon>
        <taxon>Craniata</taxon>
        <taxon>Vertebrata</taxon>
        <taxon>Euteleostomi</taxon>
        <taxon>Amphibia</taxon>
        <taxon>Batrachia</taxon>
        <taxon>Caudata</taxon>
        <taxon>Salamandroidea</taxon>
        <taxon>Salamandridae</taxon>
        <taxon>Pleurodelinae</taxon>
        <taxon>Pleurodeles</taxon>
    </lineage>
</organism>
<dbReference type="Proteomes" id="UP001066276">
    <property type="component" value="Chromosome 6"/>
</dbReference>